<name>A0A0F9D308_9ZZZZ</name>
<gene>
    <name evidence="1" type="ORF">LCGC14_2250700</name>
</gene>
<reference evidence="1" key="1">
    <citation type="journal article" date="2015" name="Nature">
        <title>Complex archaea that bridge the gap between prokaryotes and eukaryotes.</title>
        <authorList>
            <person name="Spang A."/>
            <person name="Saw J.H."/>
            <person name="Jorgensen S.L."/>
            <person name="Zaremba-Niedzwiedzka K."/>
            <person name="Martijn J."/>
            <person name="Lind A.E."/>
            <person name="van Eijk R."/>
            <person name="Schleper C."/>
            <person name="Guy L."/>
            <person name="Ettema T.J."/>
        </authorList>
    </citation>
    <scope>NUCLEOTIDE SEQUENCE</scope>
</reference>
<organism evidence="1">
    <name type="scientific">marine sediment metagenome</name>
    <dbReference type="NCBI Taxonomy" id="412755"/>
    <lineage>
        <taxon>unclassified sequences</taxon>
        <taxon>metagenomes</taxon>
        <taxon>ecological metagenomes</taxon>
    </lineage>
</organism>
<sequence>DWRKCVSSAESKLEAGRQKHAAETAPFRPAIGAELTDEDVLAARAVEGALVCEHRGNYYVWDARARHYRGPLKGTGLGAACRDGLVGIPGFAYLTYKQNSPPTMKAGPKLVEEFGVALEAVHYWAETPDSAFDAAEKAIHVPAYHWNDWTARYHQITDELLHYMAGGQYDRLEAWLSKFRDLLQPLPALTLIGPHRVWKSRTGHTLARFWGSREAGNPCDASQVLNRFSGPLLSNPVIHSDEQLAQSEMNKPIPAAYRRSITERVHAVERKGVDPVTLHSATRHIISVNDIDRVFGGGEVDAASVEATIERFLVIQVDAPAVAVFEKRWEGTAELDALREGTPLLEHVRWLEENRQHASTCRLWVETGTDPELLLQARFANDTLATCMLIAIHALLNETKTSHPGQLARLPLVCDKHGQLRLSPSRIVDLWPDSKLAAGSGLRKPTSHSVHGLLKKAGFKINPNERAYNSRQWRAWALQHERLREFLHVEESHTWSEIEDAVERVFDQKIIE</sequence>
<comment type="caution">
    <text evidence="1">The sequence shown here is derived from an EMBL/GenBank/DDBJ whole genome shotgun (WGS) entry which is preliminary data.</text>
</comment>
<dbReference type="EMBL" id="LAZR01030669">
    <property type="protein sequence ID" value="KKL55909.1"/>
    <property type="molecule type" value="Genomic_DNA"/>
</dbReference>
<accession>A0A0F9D308</accession>
<feature type="non-terminal residue" evidence="1">
    <location>
        <position position="1"/>
    </location>
</feature>
<evidence type="ECO:0000313" key="1">
    <source>
        <dbReference type="EMBL" id="KKL55909.1"/>
    </source>
</evidence>
<dbReference type="AlphaFoldDB" id="A0A0F9D308"/>
<proteinExistence type="predicted"/>
<protein>
    <submittedName>
        <fullName evidence="1">Uncharacterized protein</fullName>
    </submittedName>
</protein>